<keyword evidence="4" id="KW-1185">Reference proteome</keyword>
<dbReference type="InterPro" id="IPR017737">
    <property type="entry name" value="TssE1-like"/>
</dbReference>
<comment type="caution">
    <text evidence="3">The sequence shown here is derived from an EMBL/GenBank/DDBJ whole genome shotgun (WGS) entry which is preliminary data.</text>
</comment>
<sequence length="171" mass="19272">MAELTQKERLQPSLLDRLADDDPNKKNESRDQRVLSIQKLRESVLRDLSWLLNTVNLGTMQNLEAYPEAAQSVLNYGVPDFAGHTASSVDVPVLERLLRQAIIDFEPRLLKNSVRVKLQLAESHMNHNAMTFDIEGELWAEPVPLHMYMKTEIDLEVGTVTVSDYSGGGRG</sequence>
<feature type="compositionally biased region" description="Basic and acidic residues" evidence="1">
    <location>
        <begin position="1"/>
        <end position="10"/>
    </location>
</feature>
<reference evidence="3 4" key="1">
    <citation type="journal article" date="2018" name="ISME J.">
        <title>Endosymbiont genomes yield clues of tubeworm success.</title>
        <authorList>
            <person name="Li Y."/>
            <person name="Liles M.R."/>
            <person name="Halanych K.M."/>
        </authorList>
    </citation>
    <scope>NUCLEOTIDE SEQUENCE [LARGE SCALE GENOMIC DNA]</scope>
    <source>
        <strain evidence="3">A1462</strain>
    </source>
</reference>
<evidence type="ECO:0000313" key="3">
    <source>
        <dbReference type="EMBL" id="RDH84216.1"/>
    </source>
</evidence>
<feature type="domain" description="IraD/Gp25-like" evidence="2">
    <location>
        <begin position="39"/>
        <end position="142"/>
    </location>
</feature>
<dbReference type="SUPFAM" id="SSF160719">
    <property type="entry name" value="gpW/gp25-like"/>
    <property type="match status" value="1"/>
</dbReference>
<evidence type="ECO:0000259" key="2">
    <source>
        <dbReference type="Pfam" id="PF04965"/>
    </source>
</evidence>
<dbReference type="PANTHER" id="PTHR38595">
    <property type="entry name" value="CYTOPLASMIC PROTEIN-RELATED"/>
    <property type="match status" value="1"/>
</dbReference>
<gene>
    <name evidence="3" type="primary">tssE</name>
    <name evidence="3" type="ORF">DIZ78_13305</name>
</gene>
<dbReference type="PANTHER" id="PTHR38595:SF1">
    <property type="entry name" value="TYPE VI SECRETION SYSTEM COMPONENT TSSE1"/>
    <property type="match status" value="1"/>
</dbReference>
<evidence type="ECO:0000313" key="4">
    <source>
        <dbReference type="Proteomes" id="UP000254771"/>
    </source>
</evidence>
<dbReference type="NCBIfam" id="TIGR03357">
    <property type="entry name" value="VI_zyme"/>
    <property type="match status" value="1"/>
</dbReference>
<dbReference type="InterPro" id="IPR053176">
    <property type="entry name" value="T6SS_TssE1-like"/>
</dbReference>
<dbReference type="Pfam" id="PF04965">
    <property type="entry name" value="GPW_gp25"/>
    <property type="match status" value="1"/>
</dbReference>
<feature type="compositionally biased region" description="Basic and acidic residues" evidence="1">
    <location>
        <begin position="17"/>
        <end position="30"/>
    </location>
</feature>
<accession>A0A370DJ75</accession>
<feature type="region of interest" description="Disordered" evidence="1">
    <location>
        <begin position="1"/>
        <end position="30"/>
    </location>
</feature>
<organism evidence="3 4">
    <name type="scientific">endosymbiont of Escarpia spicata</name>
    <dbReference type="NCBI Taxonomy" id="2200908"/>
    <lineage>
        <taxon>Bacteria</taxon>
        <taxon>Pseudomonadati</taxon>
        <taxon>Pseudomonadota</taxon>
        <taxon>Gammaproteobacteria</taxon>
        <taxon>sulfur-oxidizing symbionts</taxon>
    </lineage>
</organism>
<dbReference type="EMBL" id="QFXE01000017">
    <property type="protein sequence ID" value="RDH84216.1"/>
    <property type="molecule type" value="Genomic_DNA"/>
</dbReference>
<protein>
    <submittedName>
        <fullName evidence="3">Type VI secretion system baseplate subunit TssE</fullName>
    </submittedName>
</protein>
<dbReference type="InterPro" id="IPR007048">
    <property type="entry name" value="IraD/Gp25-like"/>
</dbReference>
<dbReference type="AlphaFoldDB" id="A0A370DJ75"/>
<evidence type="ECO:0000256" key="1">
    <source>
        <dbReference type="SAM" id="MobiDB-lite"/>
    </source>
</evidence>
<name>A0A370DJ75_9GAMM</name>
<dbReference type="Proteomes" id="UP000254771">
    <property type="component" value="Unassembled WGS sequence"/>
</dbReference>
<proteinExistence type="predicted"/>